<dbReference type="InterPro" id="IPR002645">
    <property type="entry name" value="STAS_dom"/>
</dbReference>
<dbReference type="EMBL" id="CM001439">
    <property type="protein sequence ID" value="EHR50878.1"/>
    <property type="molecule type" value="Genomic_DNA"/>
</dbReference>
<organism evidence="2 3">
    <name type="scientific">Saccharomonospora marina XMU15</name>
    <dbReference type="NCBI Taxonomy" id="882083"/>
    <lineage>
        <taxon>Bacteria</taxon>
        <taxon>Bacillati</taxon>
        <taxon>Actinomycetota</taxon>
        <taxon>Actinomycetes</taxon>
        <taxon>Pseudonocardiales</taxon>
        <taxon>Pseudonocardiaceae</taxon>
        <taxon>Saccharomonospora</taxon>
    </lineage>
</organism>
<dbReference type="InterPro" id="IPR025847">
    <property type="entry name" value="MEDS_domain"/>
</dbReference>
<dbReference type="HOGENOM" id="CLU_1106488_0_0_11"/>
<dbReference type="eggNOG" id="COG1366">
    <property type="taxonomic scope" value="Bacteria"/>
</dbReference>
<dbReference type="Proteomes" id="UP000004926">
    <property type="component" value="Chromosome"/>
</dbReference>
<feature type="domain" description="STAS" evidence="1">
    <location>
        <begin position="169"/>
        <end position="238"/>
    </location>
</feature>
<gene>
    <name evidence="2" type="ORF">SacmaDRAFT_2636</name>
</gene>
<dbReference type="STRING" id="882083.SacmaDRAFT_2636"/>
<evidence type="ECO:0000259" key="1">
    <source>
        <dbReference type="PROSITE" id="PS50801"/>
    </source>
</evidence>
<dbReference type="InterPro" id="IPR036513">
    <property type="entry name" value="STAS_dom_sf"/>
</dbReference>
<proteinExistence type="predicted"/>
<dbReference type="AlphaFoldDB" id="H5X1L5"/>
<protein>
    <recommendedName>
        <fullName evidence="1">STAS domain-containing protein</fullName>
    </recommendedName>
</protein>
<dbReference type="PROSITE" id="PS50801">
    <property type="entry name" value="STAS"/>
    <property type="match status" value="1"/>
</dbReference>
<name>H5X1L5_9PSEU</name>
<dbReference type="Pfam" id="PF14417">
    <property type="entry name" value="MEDS"/>
    <property type="match status" value="1"/>
</dbReference>
<evidence type="ECO:0000313" key="2">
    <source>
        <dbReference type="EMBL" id="EHR50878.1"/>
    </source>
</evidence>
<reference evidence="2 3" key="1">
    <citation type="journal article" date="2012" name="Stand. Genomic Sci.">
        <title>Genome sequence of the ocean sediment bacterium Saccharomonospora marina type strain (XMU15(T)).</title>
        <authorList>
            <person name="Klenk H.P."/>
            <person name="Lu M."/>
            <person name="Lucas S."/>
            <person name="Lapidus A."/>
            <person name="Copeland A."/>
            <person name="Pitluck S."/>
            <person name="Goodwin L.A."/>
            <person name="Han C."/>
            <person name="Tapia R."/>
            <person name="Brambilla E.M."/>
            <person name="Potter G."/>
            <person name="Land M."/>
            <person name="Ivanova N."/>
            <person name="Rohde M."/>
            <person name="Goker M."/>
            <person name="Detter J.C."/>
            <person name="Li W.J."/>
            <person name="Kyrpides N.C."/>
            <person name="Woyke T."/>
        </authorList>
    </citation>
    <scope>NUCLEOTIDE SEQUENCE [LARGE SCALE GENOMIC DNA]</scope>
    <source>
        <strain evidence="2 3">XMU15</strain>
    </source>
</reference>
<sequence length="251" mass="27224">MIRFFREGAAAGQQLLYVADKAETELADDLDPLPSRDAMLGTGQLKLLPLAKLYGPVDDFTADEQIAMFKELTAAAVRAGFGCLRVAAEATSLVLSVDGERAAHRFVGYEVGIDRVMASEPMLSMCGYDRRLVSARAASALCFVHPLRHGARGGQGCGVFADEDGSWSVTGEIDLVSRDSFETALSALPGDRDITLRLEGLTFIDVAGVRALAELSSRLAPRRLILHDPPTPLRRILRLWWQDLPGLEVAD</sequence>
<dbReference type="Gene3D" id="3.30.750.24">
    <property type="entry name" value="STAS domain"/>
    <property type="match status" value="1"/>
</dbReference>
<dbReference type="SUPFAM" id="SSF52091">
    <property type="entry name" value="SpoIIaa-like"/>
    <property type="match status" value="1"/>
</dbReference>
<dbReference type="InterPro" id="IPR058548">
    <property type="entry name" value="MlaB-like_STAS"/>
</dbReference>
<accession>H5X1L5</accession>
<dbReference type="Pfam" id="PF13466">
    <property type="entry name" value="STAS_2"/>
    <property type="match status" value="1"/>
</dbReference>
<evidence type="ECO:0000313" key="3">
    <source>
        <dbReference type="Proteomes" id="UP000004926"/>
    </source>
</evidence>
<dbReference type="CDD" id="cd07043">
    <property type="entry name" value="STAS_anti-anti-sigma_factors"/>
    <property type="match status" value="1"/>
</dbReference>
<keyword evidence="3" id="KW-1185">Reference proteome</keyword>